<gene>
    <name evidence="2" type="ORF">GCM10009539_37960</name>
</gene>
<dbReference type="SMART" id="SM00421">
    <property type="entry name" value="HTH_LUXR"/>
    <property type="match status" value="1"/>
</dbReference>
<feature type="domain" description="HTH luxR-type" evidence="1">
    <location>
        <begin position="268"/>
        <end position="333"/>
    </location>
</feature>
<dbReference type="InterPro" id="IPR050471">
    <property type="entry name" value="AB_hydrolase"/>
</dbReference>
<dbReference type="GO" id="GO:0016787">
    <property type="term" value="F:hydrolase activity"/>
    <property type="evidence" value="ECO:0007669"/>
    <property type="project" value="UniProtKB-KW"/>
</dbReference>
<dbReference type="InterPro" id="IPR036388">
    <property type="entry name" value="WH-like_DNA-bd_sf"/>
</dbReference>
<keyword evidence="3" id="KW-1185">Reference proteome</keyword>
<proteinExistence type="predicted"/>
<dbReference type="Gene3D" id="1.10.10.10">
    <property type="entry name" value="Winged helix-like DNA-binding domain superfamily/Winged helix DNA-binding domain"/>
    <property type="match status" value="1"/>
</dbReference>
<dbReference type="InterPro" id="IPR000792">
    <property type="entry name" value="Tscrpt_reg_LuxR_C"/>
</dbReference>
<dbReference type="InterPro" id="IPR000073">
    <property type="entry name" value="AB_hydrolase_1"/>
</dbReference>
<keyword evidence="2" id="KW-0378">Hydrolase</keyword>
<dbReference type="Pfam" id="PF12697">
    <property type="entry name" value="Abhydrolase_6"/>
    <property type="match status" value="1"/>
</dbReference>
<organism evidence="2 3">
    <name type="scientific">Cryptosporangium japonicum</name>
    <dbReference type="NCBI Taxonomy" id="80872"/>
    <lineage>
        <taxon>Bacteria</taxon>
        <taxon>Bacillati</taxon>
        <taxon>Actinomycetota</taxon>
        <taxon>Actinomycetes</taxon>
        <taxon>Cryptosporangiales</taxon>
        <taxon>Cryptosporangiaceae</taxon>
        <taxon>Cryptosporangium</taxon>
    </lineage>
</organism>
<dbReference type="PANTHER" id="PTHR43433">
    <property type="entry name" value="HYDROLASE, ALPHA/BETA FOLD FAMILY PROTEIN"/>
    <property type="match status" value="1"/>
</dbReference>
<protein>
    <submittedName>
        <fullName evidence="2">Alpha/beta fold hydrolase</fullName>
    </submittedName>
</protein>
<evidence type="ECO:0000259" key="1">
    <source>
        <dbReference type="PROSITE" id="PS50043"/>
    </source>
</evidence>
<dbReference type="PROSITE" id="PS50043">
    <property type="entry name" value="HTH_LUXR_2"/>
    <property type="match status" value="1"/>
</dbReference>
<comment type="caution">
    <text evidence="2">The sequence shown here is derived from an EMBL/GenBank/DDBJ whole genome shotgun (WGS) entry which is preliminary data.</text>
</comment>
<dbReference type="PRINTS" id="PR00111">
    <property type="entry name" value="ABHYDROLASE"/>
</dbReference>
<evidence type="ECO:0000313" key="3">
    <source>
        <dbReference type="Proteomes" id="UP001500967"/>
    </source>
</evidence>
<dbReference type="PRINTS" id="PR00038">
    <property type="entry name" value="HTHLUXR"/>
</dbReference>
<dbReference type="Pfam" id="PF00196">
    <property type="entry name" value="GerE"/>
    <property type="match status" value="1"/>
</dbReference>
<dbReference type="Proteomes" id="UP001500967">
    <property type="component" value="Unassembled WGS sequence"/>
</dbReference>
<reference evidence="2 3" key="1">
    <citation type="journal article" date="2019" name="Int. J. Syst. Evol. Microbiol.">
        <title>The Global Catalogue of Microorganisms (GCM) 10K type strain sequencing project: providing services to taxonomists for standard genome sequencing and annotation.</title>
        <authorList>
            <consortium name="The Broad Institute Genomics Platform"/>
            <consortium name="The Broad Institute Genome Sequencing Center for Infectious Disease"/>
            <person name="Wu L."/>
            <person name="Ma J."/>
        </authorList>
    </citation>
    <scope>NUCLEOTIDE SEQUENCE [LARGE SCALE GENOMIC DNA]</scope>
    <source>
        <strain evidence="2 3">JCM 10425</strain>
    </source>
</reference>
<dbReference type="InterPro" id="IPR016032">
    <property type="entry name" value="Sig_transdc_resp-reg_C-effctor"/>
</dbReference>
<dbReference type="SUPFAM" id="SSF53474">
    <property type="entry name" value="alpha/beta-Hydrolases"/>
    <property type="match status" value="1"/>
</dbReference>
<dbReference type="PANTHER" id="PTHR43433:SF8">
    <property type="entry name" value="BIFUNCTIONAL LIPASE_ADENYLATE CYCLASE LIPJ"/>
    <property type="match status" value="1"/>
</dbReference>
<name>A0ABN0UFW1_9ACTN</name>
<dbReference type="RefSeq" id="WP_344650180.1">
    <property type="nucleotide sequence ID" value="NZ_BAAAGX010000015.1"/>
</dbReference>
<dbReference type="EMBL" id="BAAAGX010000015">
    <property type="protein sequence ID" value="GAA0249126.1"/>
    <property type="molecule type" value="Genomic_DNA"/>
</dbReference>
<dbReference type="Gene3D" id="3.40.50.1820">
    <property type="entry name" value="alpha/beta hydrolase"/>
    <property type="match status" value="1"/>
</dbReference>
<accession>A0ABN0UFW1</accession>
<dbReference type="InterPro" id="IPR029058">
    <property type="entry name" value="AB_hydrolase_fold"/>
</dbReference>
<sequence length="335" mass="35815">MSGQRIGFRAVPGGRVAYAEVGDGPPLVLPTPWVSHLERDWEVPEFRAFVTALARTHRVVRYDRLGCGLSDRPPRGGTGVEHDTAVLATLVDELELASFAVFGFSIGACAALGYAAARPGRVTRLALFGGYAEGARTAPEALRTSILATVRAHWGAGSRLLADVWMPDVDSRVRDAFARLQREATDAETAAAVLASVYDADLRGILADVRAPTLVLHRRHDRAIPFALGREVAAGIPGARFVPLEGSNHPPWLGDSGAVLDALLPFLTESDGDVLTAREREVLRLVAAGRSDSEIAAELFLSSHTVHRHVANIRRKLDQPSRAAAAAAAVRLGLI</sequence>
<evidence type="ECO:0000313" key="2">
    <source>
        <dbReference type="EMBL" id="GAA0249126.1"/>
    </source>
</evidence>
<dbReference type="CDD" id="cd06170">
    <property type="entry name" value="LuxR_C_like"/>
    <property type="match status" value="1"/>
</dbReference>
<dbReference type="SUPFAM" id="SSF46894">
    <property type="entry name" value="C-terminal effector domain of the bipartite response regulators"/>
    <property type="match status" value="1"/>
</dbReference>